<feature type="domain" description="ShKT" evidence="2">
    <location>
        <begin position="175"/>
        <end position="211"/>
    </location>
</feature>
<name>A0A183G2B4_HELPZ</name>
<sequence length="211" mass="22460">VRFTPFVPVATACDDLYSASACTALFGVAVIAGGTTDRDAKSVNLLAIQLKQLAISTCPKSCGYCCETGAYDCSNVQFPRVKCSTVTPQQCDDPTWRTILAQDCPNVCGFCLTGGCVDTAIECANDPAVCRQVDMQAFVMANCQRTCGYCPATTTTAGSFKAVSSSSNLIAVHTISVNFRCSTWATNGFCTNSFYTTAQKMQYCAKTCNLC</sequence>
<dbReference type="Gene3D" id="1.10.10.1940">
    <property type="match status" value="2"/>
</dbReference>
<evidence type="ECO:0000313" key="4">
    <source>
        <dbReference type="Proteomes" id="UP000050761"/>
    </source>
</evidence>
<dbReference type="OrthoDB" id="5867083at2759"/>
<dbReference type="EMBL" id="UZAH01028844">
    <property type="protein sequence ID" value="VDP02720.1"/>
    <property type="molecule type" value="Genomic_DNA"/>
</dbReference>
<dbReference type="PANTHER" id="PTHR21724:SF0">
    <property type="entry name" value="SHKT DOMAIN-CONTAINING PROTEIN"/>
    <property type="match status" value="1"/>
</dbReference>
<accession>A0A183G2B4</accession>
<dbReference type="PROSITE" id="PS51670">
    <property type="entry name" value="SHKT"/>
    <property type="match status" value="1"/>
</dbReference>
<dbReference type="AlphaFoldDB" id="A0A183G2B4"/>
<dbReference type="WBParaSite" id="HPBE_0001542001-mRNA-1">
    <property type="protein sequence ID" value="HPBE_0001542001-mRNA-1"/>
    <property type="gene ID" value="HPBE_0001542001"/>
</dbReference>
<dbReference type="Pfam" id="PF01549">
    <property type="entry name" value="ShK"/>
    <property type="match status" value="4"/>
</dbReference>
<accession>A0A3P8AG32</accession>
<keyword evidence="4" id="KW-1185">Reference proteome</keyword>
<evidence type="ECO:0000259" key="2">
    <source>
        <dbReference type="PROSITE" id="PS51670"/>
    </source>
</evidence>
<reference evidence="5" key="2">
    <citation type="submission" date="2019-09" db="UniProtKB">
        <authorList>
            <consortium name="WormBaseParasite"/>
        </authorList>
    </citation>
    <scope>IDENTIFICATION</scope>
</reference>
<dbReference type="PANTHER" id="PTHR21724">
    <property type="entry name" value="SHKT DOMAIN-CONTAINING PROTEIN"/>
    <property type="match status" value="1"/>
</dbReference>
<comment type="caution">
    <text evidence="1">Lacks conserved residue(s) required for the propagation of feature annotation.</text>
</comment>
<proteinExistence type="predicted"/>
<dbReference type="Proteomes" id="UP000050761">
    <property type="component" value="Unassembled WGS sequence"/>
</dbReference>
<protein>
    <submittedName>
        <fullName evidence="5">ShKT domain-containing protein</fullName>
    </submittedName>
</protein>
<dbReference type="SMART" id="SM00254">
    <property type="entry name" value="ShKT"/>
    <property type="match status" value="3"/>
</dbReference>
<evidence type="ECO:0000313" key="3">
    <source>
        <dbReference type="EMBL" id="VDP02720.1"/>
    </source>
</evidence>
<reference evidence="3 4" key="1">
    <citation type="submission" date="2018-11" db="EMBL/GenBank/DDBJ databases">
        <authorList>
            <consortium name="Pathogen Informatics"/>
        </authorList>
    </citation>
    <scope>NUCLEOTIDE SEQUENCE [LARGE SCALE GENOMIC DNA]</scope>
</reference>
<evidence type="ECO:0000313" key="5">
    <source>
        <dbReference type="WBParaSite" id="HPBE_0001542001-mRNA-1"/>
    </source>
</evidence>
<gene>
    <name evidence="3" type="ORF">HPBE_LOCUS15419</name>
</gene>
<dbReference type="InterPro" id="IPR003582">
    <property type="entry name" value="ShKT_dom"/>
</dbReference>
<organism evidence="4 5">
    <name type="scientific">Heligmosomoides polygyrus</name>
    <name type="common">Parasitic roundworm</name>
    <dbReference type="NCBI Taxonomy" id="6339"/>
    <lineage>
        <taxon>Eukaryota</taxon>
        <taxon>Metazoa</taxon>
        <taxon>Ecdysozoa</taxon>
        <taxon>Nematoda</taxon>
        <taxon>Chromadorea</taxon>
        <taxon>Rhabditida</taxon>
        <taxon>Rhabditina</taxon>
        <taxon>Rhabditomorpha</taxon>
        <taxon>Strongyloidea</taxon>
        <taxon>Heligmosomidae</taxon>
        <taxon>Heligmosomoides</taxon>
    </lineage>
</organism>
<evidence type="ECO:0000256" key="1">
    <source>
        <dbReference type="PROSITE-ProRule" id="PRU01005"/>
    </source>
</evidence>